<evidence type="ECO:0000313" key="9">
    <source>
        <dbReference type="Proteomes" id="UP000812966"/>
    </source>
</evidence>
<dbReference type="GO" id="GO:0005351">
    <property type="term" value="F:carbohydrate:proton symporter activity"/>
    <property type="evidence" value="ECO:0007669"/>
    <property type="project" value="TreeGrafter"/>
</dbReference>
<comment type="subcellular location">
    <subcellularLocation>
        <location evidence="1">Membrane</location>
        <topology evidence="1">Multi-pass membrane protein</topology>
    </subcellularLocation>
</comment>
<evidence type="ECO:0000259" key="7">
    <source>
        <dbReference type="PROSITE" id="PS50850"/>
    </source>
</evidence>
<dbReference type="Gene3D" id="1.20.1250.20">
    <property type="entry name" value="MFS general substrate transporter like domains"/>
    <property type="match status" value="1"/>
</dbReference>
<gene>
    <name evidence="8" type="ORF">FFLO_06790</name>
</gene>
<feature type="transmembrane region" description="Helical" evidence="6">
    <location>
        <begin position="148"/>
        <end position="167"/>
    </location>
</feature>
<dbReference type="InterPro" id="IPR020846">
    <property type="entry name" value="MFS_dom"/>
</dbReference>
<feature type="transmembrane region" description="Helical" evidence="6">
    <location>
        <begin position="458"/>
        <end position="481"/>
    </location>
</feature>
<keyword evidence="5 6" id="KW-0472">Membrane</keyword>
<accession>A0A8K0JE68</accession>
<feature type="domain" description="Major facilitator superfamily (MFS) profile" evidence="7">
    <location>
        <begin position="70"/>
        <end position="516"/>
    </location>
</feature>
<dbReference type="PANTHER" id="PTHR48022">
    <property type="entry name" value="PLASTIDIC GLUCOSE TRANSPORTER 4"/>
    <property type="match status" value="1"/>
</dbReference>
<dbReference type="InterPro" id="IPR005829">
    <property type="entry name" value="Sugar_transporter_CS"/>
</dbReference>
<evidence type="ECO:0000256" key="1">
    <source>
        <dbReference type="ARBA" id="ARBA00004141"/>
    </source>
</evidence>
<protein>
    <recommendedName>
        <fullName evidence="7">Major facilitator superfamily (MFS) profile domain-containing protein</fullName>
    </recommendedName>
</protein>
<dbReference type="EMBL" id="JABELV010000261">
    <property type="protein sequence ID" value="KAG7527584.1"/>
    <property type="molecule type" value="Genomic_DNA"/>
</dbReference>
<dbReference type="SUPFAM" id="SSF103473">
    <property type="entry name" value="MFS general substrate transporter"/>
    <property type="match status" value="1"/>
</dbReference>
<evidence type="ECO:0000256" key="5">
    <source>
        <dbReference type="ARBA" id="ARBA00023136"/>
    </source>
</evidence>
<dbReference type="InterPro" id="IPR005828">
    <property type="entry name" value="MFS_sugar_transport-like"/>
</dbReference>
<dbReference type="PROSITE" id="PS00216">
    <property type="entry name" value="SUGAR_TRANSPORT_1"/>
    <property type="match status" value="1"/>
</dbReference>
<dbReference type="AlphaFoldDB" id="A0A8K0JE68"/>
<organism evidence="8 9">
    <name type="scientific">Filobasidium floriforme</name>
    <dbReference type="NCBI Taxonomy" id="5210"/>
    <lineage>
        <taxon>Eukaryota</taxon>
        <taxon>Fungi</taxon>
        <taxon>Dikarya</taxon>
        <taxon>Basidiomycota</taxon>
        <taxon>Agaricomycotina</taxon>
        <taxon>Tremellomycetes</taxon>
        <taxon>Filobasidiales</taxon>
        <taxon>Filobasidiaceae</taxon>
        <taxon>Filobasidium</taxon>
    </lineage>
</organism>
<evidence type="ECO:0000256" key="2">
    <source>
        <dbReference type="ARBA" id="ARBA00010992"/>
    </source>
</evidence>
<evidence type="ECO:0000256" key="6">
    <source>
        <dbReference type="SAM" id="Phobius"/>
    </source>
</evidence>
<feature type="transmembrane region" description="Helical" evidence="6">
    <location>
        <begin position="173"/>
        <end position="195"/>
    </location>
</feature>
<name>A0A8K0JE68_9TREE</name>
<evidence type="ECO:0000256" key="4">
    <source>
        <dbReference type="ARBA" id="ARBA00022989"/>
    </source>
</evidence>
<feature type="transmembrane region" description="Helical" evidence="6">
    <location>
        <begin position="420"/>
        <end position="446"/>
    </location>
</feature>
<evidence type="ECO:0000313" key="8">
    <source>
        <dbReference type="EMBL" id="KAG7527584.1"/>
    </source>
</evidence>
<feature type="transmembrane region" description="Helical" evidence="6">
    <location>
        <begin position="246"/>
        <end position="266"/>
    </location>
</feature>
<feature type="transmembrane region" description="Helical" evidence="6">
    <location>
        <begin position="207"/>
        <end position="226"/>
    </location>
</feature>
<feature type="transmembrane region" description="Helical" evidence="6">
    <location>
        <begin position="337"/>
        <end position="358"/>
    </location>
</feature>
<dbReference type="Pfam" id="PF00083">
    <property type="entry name" value="Sugar_tr"/>
    <property type="match status" value="1"/>
</dbReference>
<comment type="caution">
    <text evidence="8">The sequence shown here is derived from an EMBL/GenBank/DDBJ whole genome shotgun (WGS) entry which is preliminary data.</text>
</comment>
<feature type="transmembrane region" description="Helical" evidence="6">
    <location>
        <begin position="392"/>
        <end position="414"/>
    </location>
</feature>
<keyword evidence="9" id="KW-1185">Reference proteome</keyword>
<evidence type="ECO:0000256" key="3">
    <source>
        <dbReference type="ARBA" id="ARBA00022692"/>
    </source>
</evidence>
<comment type="similarity">
    <text evidence="2">Belongs to the major facilitator superfamily. Sugar transporter (TC 2.A.1.1) family.</text>
</comment>
<dbReference type="InterPro" id="IPR036259">
    <property type="entry name" value="MFS_trans_sf"/>
</dbReference>
<dbReference type="GO" id="GO:0016020">
    <property type="term" value="C:membrane"/>
    <property type="evidence" value="ECO:0007669"/>
    <property type="project" value="UniProtKB-SubCell"/>
</dbReference>
<dbReference type="InterPro" id="IPR050360">
    <property type="entry name" value="MFS_Sugar_Transporters"/>
</dbReference>
<dbReference type="PANTHER" id="PTHR48022:SF2">
    <property type="entry name" value="PLASTIDIC GLUCOSE TRANSPORTER 4"/>
    <property type="match status" value="1"/>
</dbReference>
<sequence>MNTSTIEDIGKADGLVHSDDKHEVEMLEHEHKPSDAAATAGIDMRGQELTGYEDLTLFQTLMKFKKTSLICFAVTFSACAEGYEIGMANNINANPGFNHAIGSQVNPVDGERILSASQLAVWTPISTTGQVLGQVGFPFISSWFGRKWSLFLIWLLATIAITMQTIATKDAVWAASKIFTGMSVGALQTVVPMYVCELAPTKIRGSLISFYNFWFQLGNFFPPIVFQCLKESGMERDWKLPIYTQWATIGVIGVVFFFAPESPVWCAQKGKRDRGIAILTRLNGKIDGYNAEKQYDILSRSAEYEKAQNAEVRKEYWFNVFLGSNLLRLIISTWTTLSFQMLGLGLFLSYASVFYTAAGVDDPFIIVIINNCVTLGSIVPIIIFADKIGRRWVCIIGLGLMWIACLLVGILGIVDKGKVVNALLVLFTCIWTLGLQTAATAAYGYLAETSTQSLREYTAGWAYACSTIFGATWGILIPYMVNEAEWNWNLKTGFFFFGVGSFFAVGAWFVLPETSKRTSAELDELFARKIKPWRFHKTKTAIQLAAEEEKEQQREIGEI</sequence>
<dbReference type="PROSITE" id="PS00217">
    <property type="entry name" value="SUGAR_TRANSPORT_2"/>
    <property type="match status" value="1"/>
</dbReference>
<dbReference type="PROSITE" id="PS50850">
    <property type="entry name" value="MFS"/>
    <property type="match status" value="1"/>
</dbReference>
<proteinExistence type="inferred from homology"/>
<dbReference type="Proteomes" id="UP000812966">
    <property type="component" value="Unassembled WGS sequence"/>
</dbReference>
<dbReference type="OrthoDB" id="8024626at2759"/>
<reference evidence="8" key="1">
    <citation type="submission" date="2020-04" db="EMBL/GenBank/DDBJ databases">
        <title>Analysis of mating type loci in Filobasidium floriforme.</title>
        <authorList>
            <person name="Nowrousian M."/>
        </authorList>
    </citation>
    <scope>NUCLEOTIDE SEQUENCE</scope>
    <source>
        <strain evidence="8">CBS 6242</strain>
    </source>
</reference>
<keyword evidence="4 6" id="KW-1133">Transmembrane helix</keyword>
<keyword evidence="3 6" id="KW-0812">Transmembrane</keyword>
<feature type="transmembrane region" description="Helical" evidence="6">
    <location>
        <begin position="493"/>
        <end position="511"/>
    </location>
</feature>
<feature type="transmembrane region" description="Helical" evidence="6">
    <location>
        <begin position="364"/>
        <end position="385"/>
    </location>
</feature>